<dbReference type="Proteomes" id="UP001596045">
    <property type="component" value="Unassembled WGS sequence"/>
</dbReference>
<dbReference type="InterPro" id="IPR021095">
    <property type="entry name" value="DUF3734"/>
</dbReference>
<keyword evidence="3 4" id="KW-0443">Lipid metabolism</keyword>
<feature type="short sequence motif" description="GXSXG" evidence="4">
    <location>
        <begin position="68"/>
        <end position="72"/>
    </location>
</feature>
<accession>A0ABW0M9N9</accession>
<feature type="region of interest" description="Disordered" evidence="5">
    <location>
        <begin position="1"/>
        <end position="29"/>
    </location>
</feature>
<evidence type="ECO:0000313" key="8">
    <source>
        <dbReference type="Proteomes" id="UP001596045"/>
    </source>
</evidence>
<dbReference type="RefSeq" id="WP_378998054.1">
    <property type="nucleotide sequence ID" value="NZ_JBHSMT010000025.1"/>
</dbReference>
<organism evidence="7 8">
    <name type="scientific">Paraherbaspirillum soli</name>
    <dbReference type="NCBI Taxonomy" id="631222"/>
    <lineage>
        <taxon>Bacteria</taxon>
        <taxon>Pseudomonadati</taxon>
        <taxon>Pseudomonadota</taxon>
        <taxon>Betaproteobacteria</taxon>
        <taxon>Burkholderiales</taxon>
        <taxon>Oxalobacteraceae</taxon>
        <taxon>Paraherbaspirillum</taxon>
    </lineage>
</organism>
<keyword evidence="2 4" id="KW-0442">Lipid degradation</keyword>
<evidence type="ECO:0000256" key="3">
    <source>
        <dbReference type="ARBA" id="ARBA00023098"/>
    </source>
</evidence>
<dbReference type="InterPro" id="IPR050301">
    <property type="entry name" value="NTE"/>
</dbReference>
<evidence type="ECO:0000256" key="2">
    <source>
        <dbReference type="ARBA" id="ARBA00022963"/>
    </source>
</evidence>
<reference evidence="8" key="1">
    <citation type="journal article" date="2019" name="Int. J. Syst. Evol. Microbiol.">
        <title>The Global Catalogue of Microorganisms (GCM) 10K type strain sequencing project: providing services to taxonomists for standard genome sequencing and annotation.</title>
        <authorList>
            <consortium name="The Broad Institute Genomics Platform"/>
            <consortium name="The Broad Institute Genome Sequencing Center for Infectious Disease"/>
            <person name="Wu L."/>
            <person name="Ma J."/>
        </authorList>
    </citation>
    <scope>NUCLEOTIDE SEQUENCE [LARGE SCALE GENOMIC DNA]</scope>
    <source>
        <strain evidence="8">JCM 17066</strain>
    </source>
</reference>
<feature type="active site" description="Nucleophile" evidence="4">
    <location>
        <position position="70"/>
    </location>
</feature>
<feature type="compositionally biased region" description="Polar residues" evidence="5">
    <location>
        <begin position="1"/>
        <end position="16"/>
    </location>
</feature>
<dbReference type="InterPro" id="IPR002641">
    <property type="entry name" value="PNPLA_dom"/>
</dbReference>
<sequence length="405" mass="44749">MTSKPTVKSRPANDSVTAKPEDSVTATAKPEEPRVALVLQGGGALGAYQAGVYHAMHENGLTPDWVVGTSIGAINAAIIAGNEREVRLSRLKEFWESVAHGDLADMSKVTDVARQANTWWTTMDVTLRGVPGFFTPRQLNPFALGWPVAPEQASFYDTSPLADTLKRLVDFDFLNGPAKIRLTVSAMKLTCGELVKFDSRERRIGVEHIMASGALPPGFAPVRIDGDLYWDGGMYSNTPLEIVLEDESKADIDSDTICVMVDLWSAQGPEPTTLNEIENRRKDVAFASRSQSHIENYLRMYQMRRAALALYDKLPPELRSKTDLKDFAGLTDNSTIHVVRLRYGGHDWNMASKDINFSRGSVEWRWEQGYADAMQAAESIKANDVTFGKSDLGLVVHELVGRESI</sequence>
<dbReference type="InterPro" id="IPR016035">
    <property type="entry name" value="Acyl_Trfase/lysoPLipase"/>
</dbReference>
<keyword evidence="8" id="KW-1185">Reference proteome</keyword>
<name>A0ABW0M9N9_9BURK</name>
<keyword evidence="1 4" id="KW-0378">Hydrolase</keyword>
<feature type="domain" description="PNPLA" evidence="6">
    <location>
        <begin position="37"/>
        <end position="244"/>
    </location>
</feature>
<evidence type="ECO:0000259" key="6">
    <source>
        <dbReference type="PROSITE" id="PS51635"/>
    </source>
</evidence>
<comment type="caution">
    <text evidence="7">The sequence shown here is derived from an EMBL/GenBank/DDBJ whole genome shotgun (WGS) entry which is preliminary data.</text>
</comment>
<dbReference type="PANTHER" id="PTHR14226">
    <property type="entry name" value="NEUROPATHY TARGET ESTERASE/SWISS CHEESE D.MELANOGASTER"/>
    <property type="match status" value="1"/>
</dbReference>
<evidence type="ECO:0000256" key="5">
    <source>
        <dbReference type="SAM" id="MobiDB-lite"/>
    </source>
</evidence>
<dbReference type="EMBL" id="JBHSMT010000025">
    <property type="protein sequence ID" value="MFC5474945.1"/>
    <property type="molecule type" value="Genomic_DNA"/>
</dbReference>
<gene>
    <name evidence="7" type="ORF">ACFPM8_13370</name>
</gene>
<feature type="short sequence motif" description="DGA/G" evidence="4">
    <location>
        <begin position="231"/>
        <end position="233"/>
    </location>
</feature>
<feature type="short sequence motif" description="GXGXXG" evidence="4">
    <location>
        <begin position="41"/>
        <end position="46"/>
    </location>
</feature>
<dbReference type="Pfam" id="PF12536">
    <property type="entry name" value="DUF3734"/>
    <property type="match status" value="1"/>
</dbReference>
<dbReference type="SUPFAM" id="SSF52151">
    <property type="entry name" value="FabD/lysophospholipase-like"/>
    <property type="match status" value="1"/>
</dbReference>
<evidence type="ECO:0000313" key="7">
    <source>
        <dbReference type="EMBL" id="MFC5474945.1"/>
    </source>
</evidence>
<dbReference type="PANTHER" id="PTHR14226:SF57">
    <property type="entry name" value="BLR7027 PROTEIN"/>
    <property type="match status" value="1"/>
</dbReference>
<evidence type="ECO:0000256" key="1">
    <source>
        <dbReference type="ARBA" id="ARBA00022801"/>
    </source>
</evidence>
<dbReference type="PROSITE" id="PS51635">
    <property type="entry name" value="PNPLA"/>
    <property type="match status" value="1"/>
</dbReference>
<dbReference type="Pfam" id="PF01734">
    <property type="entry name" value="Patatin"/>
    <property type="match status" value="1"/>
</dbReference>
<protein>
    <submittedName>
        <fullName evidence="7">Patatin-like phospholipase family protein</fullName>
    </submittedName>
</protein>
<proteinExistence type="predicted"/>
<feature type="active site" description="Proton acceptor" evidence="4">
    <location>
        <position position="231"/>
    </location>
</feature>
<evidence type="ECO:0000256" key="4">
    <source>
        <dbReference type="PROSITE-ProRule" id="PRU01161"/>
    </source>
</evidence>
<dbReference type="Gene3D" id="3.40.1090.10">
    <property type="entry name" value="Cytosolic phospholipase A2 catalytic domain"/>
    <property type="match status" value="2"/>
</dbReference>